<proteinExistence type="predicted"/>
<organism evidence="4 5">
    <name type="scientific">Cylindrotheca closterium</name>
    <dbReference type="NCBI Taxonomy" id="2856"/>
    <lineage>
        <taxon>Eukaryota</taxon>
        <taxon>Sar</taxon>
        <taxon>Stramenopiles</taxon>
        <taxon>Ochrophyta</taxon>
        <taxon>Bacillariophyta</taxon>
        <taxon>Bacillariophyceae</taxon>
        <taxon>Bacillariophycidae</taxon>
        <taxon>Bacillariales</taxon>
        <taxon>Bacillariaceae</taxon>
        <taxon>Cylindrotheca</taxon>
    </lineage>
</organism>
<comment type="caution">
    <text evidence="4">The sequence shown here is derived from an EMBL/GenBank/DDBJ whole genome shotgun (WGS) entry which is preliminary data.</text>
</comment>
<keyword evidence="3" id="KW-0732">Signal</keyword>
<feature type="compositionally biased region" description="Basic and acidic residues" evidence="1">
    <location>
        <begin position="111"/>
        <end position="126"/>
    </location>
</feature>
<keyword evidence="5" id="KW-1185">Reference proteome</keyword>
<feature type="compositionally biased region" description="Basic and acidic residues" evidence="1">
    <location>
        <begin position="69"/>
        <end position="84"/>
    </location>
</feature>
<keyword evidence="2" id="KW-0812">Transmembrane</keyword>
<dbReference type="EMBL" id="CAKOGP040001869">
    <property type="protein sequence ID" value="CAJ1954701.1"/>
    <property type="molecule type" value="Genomic_DNA"/>
</dbReference>
<evidence type="ECO:0008006" key="6">
    <source>
        <dbReference type="Google" id="ProtNLM"/>
    </source>
</evidence>
<evidence type="ECO:0000256" key="2">
    <source>
        <dbReference type="SAM" id="Phobius"/>
    </source>
</evidence>
<gene>
    <name evidence="4" type="ORF">CYCCA115_LOCUS15293</name>
</gene>
<feature type="transmembrane region" description="Helical" evidence="2">
    <location>
        <begin position="145"/>
        <end position="170"/>
    </location>
</feature>
<feature type="region of interest" description="Disordered" evidence="1">
    <location>
        <begin position="60"/>
        <end position="130"/>
    </location>
</feature>
<feature type="compositionally biased region" description="Polar residues" evidence="1">
    <location>
        <begin position="87"/>
        <end position="105"/>
    </location>
</feature>
<protein>
    <recommendedName>
        <fullName evidence="6">Transmembrane protein</fullName>
    </recommendedName>
</protein>
<reference evidence="4" key="1">
    <citation type="submission" date="2023-08" db="EMBL/GenBank/DDBJ databases">
        <authorList>
            <person name="Audoor S."/>
            <person name="Bilcke G."/>
        </authorList>
    </citation>
    <scope>NUCLEOTIDE SEQUENCE</scope>
</reference>
<name>A0AAD2FWD3_9STRA</name>
<keyword evidence="2" id="KW-1133">Transmembrane helix</keyword>
<evidence type="ECO:0000256" key="1">
    <source>
        <dbReference type="SAM" id="MobiDB-lite"/>
    </source>
</evidence>
<sequence>MKTSCAAVLVVFITLLVGSASSHSMVDSSTRSRYIDTVNLDVRDEKSLFVASNRHCSMNHHRNGSEGCSEQRSRHAADSSEAHEVSIPSSDPTENGQWDNNQNDVPVSLGDQRKKNSSVEDSEHVACKPSAASKKEKHSFAYSDFYLALGFMVGSTIFGAMFTFGILALMEAFDKATKPQMVDDDEDYDEDL</sequence>
<feature type="signal peptide" evidence="3">
    <location>
        <begin position="1"/>
        <end position="22"/>
    </location>
</feature>
<evidence type="ECO:0000313" key="4">
    <source>
        <dbReference type="EMBL" id="CAJ1954701.1"/>
    </source>
</evidence>
<dbReference type="AlphaFoldDB" id="A0AAD2FWD3"/>
<evidence type="ECO:0000256" key="3">
    <source>
        <dbReference type="SAM" id="SignalP"/>
    </source>
</evidence>
<evidence type="ECO:0000313" key="5">
    <source>
        <dbReference type="Proteomes" id="UP001295423"/>
    </source>
</evidence>
<keyword evidence="2" id="KW-0472">Membrane</keyword>
<dbReference type="Proteomes" id="UP001295423">
    <property type="component" value="Unassembled WGS sequence"/>
</dbReference>
<accession>A0AAD2FWD3</accession>
<feature type="chain" id="PRO_5042166541" description="Transmembrane protein" evidence="3">
    <location>
        <begin position="23"/>
        <end position="192"/>
    </location>
</feature>